<evidence type="ECO:0000313" key="8">
    <source>
        <dbReference type="Proteomes" id="UP000789739"/>
    </source>
</evidence>
<dbReference type="Proteomes" id="UP000789739">
    <property type="component" value="Unassembled WGS sequence"/>
</dbReference>
<feature type="compositionally biased region" description="Basic and acidic residues" evidence="5">
    <location>
        <begin position="129"/>
        <end position="173"/>
    </location>
</feature>
<dbReference type="AlphaFoldDB" id="A0A9N9AB83"/>
<dbReference type="Gene3D" id="3.30.40.10">
    <property type="entry name" value="Zinc/RING finger domain, C3HC4 (zinc finger)"/>
    <property type="match status" value="1"/>
</dbReference>
<accession>A0A9N9AB83</accession>
<keyword evidence="1" id="KW-0479">Metal-binding</keyword>
<dbReference type="EMBL" id="CAJVPI010000357">
    <property type="protein sequence ID" value="CAG8524520.1"/>
    <property type="molecule type" value="Genomic_DNA"/>
</dbReference>
<evidence type="ECO:0000259" key="6">
    <source>
        <dbReference type="PROSITE" id="PS50016"/>
    </source>
</evidence>
<feature type="domain" description="PHD-type" evidence="6">
    <location>
        <begin position="48"/>
        <end position="126"/>
    </location>
</feature>
<comment type="caution">
    <text evidence="7">The sequence shown here is derived from an EMBL/GenBank/DDBJ whole genome shotgun (WGS) entry which is preliminary data.</text>
</comment>
<dbReference type="PROSITE" id="PS50016">
    <property type="entry name" value="ZF_PHD_2"/>
    <property type="match status" value="1"/>
</dbReference>
<protein>
    <submittedName>
        <fullName evidence="7">8747_t:CDS:1</fullName>
    </submittedName>
</protein>
<keyword evidence="2 4" id="KW-0863">Zinc-finger</keyword>
<keyword evidence="8" id="KW-1185">Reference proteome</keyword>
<sequence length="195" mass="22053">MEDSPPRKVRRTRAQERPKAVRRVKSRGQSEDKMTTHAKSPLAPVVPQPICVCCGEVQAPDARSTATLVSPVRVRASAIVKGRDRVHRMIRCNFCTKWYHLACMNPPTRTMPSSGYIWRCEDCEKVADKPGEATDSNEDSRNKMETKIAAEEKNEATAKRTNAERIHKPDMRIRLPLARHKNTGFTKEAAKSKKC</sequence>
<dbReference type="GO" id="GO:0008270">
    <property type="term" value="F:zinc ion binding"/>
    <property type="evidence" value="ECO:0007669"/>
    <property type="project" value="UniProtKB-KW"/>
</dbReference>
<dbReference type="InterPro" id="IPR011011">
    <property type="entry name" value="Znf_FYVE_PHD"/>
</dbReference>
<feature type="region of interest" description="Disordered" evidence="5">
    <location>
        <begin position="129"/>
        <end position="195"/>
    </location>
</feature>
<dbReference type="InterPro" id="IPR019786">
    <property type="entry name" value="Zinc_finger_PHD-type_CS"/>
</dbReference>
<dbReference type="InterPro" id="IPR001965">
    <property type="entry name" value="Znf_PHD"/>
</dbReference>
<feature type="region of interest" description="Disordered" evidence="5">
    <location>
        <begin position="1"/>
        <end position="39"/>
    </location>
</feature>
<evidence type="ECO:0000256" key="5">
    <source>
        <dbReference type="SAM" id="MobiDB-lite"/>
    </source>
</evidence>
<evidence type="ECO:0000256" key="2">
    <source>
        <dbReference type="ARBA" id="ARBA00022771"/>
    </source>
</evidence>
<dbReference type="InterPro" id="IPR013083">
    <property type="entry name" value="Znf_RING/FYVE/PHD"/>
</dbReference>
<reference evidence="7" key="1">
    <citation type="submission" date="2021-06" db="EMBL/GenBank/DDBJ databases">
        <authorList>
            <person name="Kallberg Y."/>
            <person name="Tangrot J."/>
            <person name="Rosling A."/>
        </authorList>
    </citation>
    <scope>NUCLEOTIDE SEQUENCE</scope>
    <source>
        <strain evidence="7">BR232B</strain>
    </source>
</reference>
<evidence type="ECO:0000256" key="1">
    <source>
        <dbReference type="ARBA" id="ARBA00022723"/>
    </source>
</evidence>
<name>A0A9N9AB83_9GLOM</name>
<dbReference type="SUPFAM" id="SSF57903">
    <property type="entry name" value="FYVE/PHD zinc finger"/>
    <property type="match status" value="1"/>
</dbReference>
<evidence type="ECO:0000256" key="3">
    <source>
        <dbReference type="ARBA" id="ARBA00022833"/>
    </source>
</evidence>
<dbReference type="Pfam" id="PF00628">
    <property type="entry name" value="PHD"/>
    <property type="match status" value="1"/>
</dbReference>
<proteinExistence type="predicted"/>
<dbReference type="InterPro" id="IPR019787">
    <property type="entry name" value="Znf_PHD-finger"/>
</dbReference>
<dbReference type="PROSITE" id="PS01359">
    <property type="entry name" value="ZF_PHD_1"/>
    <property type="match status" value="1"/>
</dbReference>
<evidence type="ECO:0000256" key="4">
    <source>
        <dbReference type="PROSITE-ProRule" id="PRU00146"/>
    </source>
</evidence>
<keyword evidence="3" id="KW-0862">Zinc</keyword>
<gene>
    <name evidence="7" type="ORF">PBRASI_LOCUS3801</name>
</gene>
<evidence type="ECO:0000313" key="7">
    <source>
        <dbReference type="EMBL" id="CAG8524520.1"/>
    </source>
</evidence>
<dbReference type="OrthoDB" id="20839at2759"/>
<organism evidence="7 8">
    <name type="scientific">Paraglomus brasilianum</name>
    <dbReference type="NCBI Taxonomy" id="144538"/>
    <lineage>
        <taxon>Eukaryota</taxon>
        <taxon>Fungi</taxon>
        <taxon>Fungi incertae sedis</taxon>
        <taxon>Mucoromycota</taxon>
        <taxon>Glomeromycotina</taxon>
        <taxon>Glomeromycetes</taxon>
        <taxon>Paraglomerales</taxon>
        <taxon>Paraglomeraceae</taxon>
        <taxon>Paraglomus</taxon>
    </lineage>
</organism>
<dbReference type="SMART" id="SM00249">
    <property type="entry name" value="PHD"/>
    <property type="match status" value="1"/>
</dbReference>